<feature type="compositionally biased region" description="Low complexity" evidence="1">
    <location>
        <begin position="333"/>
        <end position="358"/>
    </location>
</feature>
<evidence type="ECO:0000313" key="4">
    <source>
        <dbReference type="Proteomes" id="UP000475862"/>
    </source>
</evidence>
<gene>
    <name evidence="3" type="ORF">AGLY_002267</name>
</gene>
<dbReference type="Proteomes" id="UP000475862">
    <property type="component" value="Unassembled WGS sequence"/>
</dbReference>
<feature type="compositionally biased region" description="Basic and acidic residues" evidence="1">
    <location>
        <begin position="63"/>
        <end position="85"/>
    </location>
</feature>
<protein>
    <submittedName>
        <fullName evidence="3">Uncharacterized protein</fullName>
    </submittedName>
</protein>
<keyword evidence="2" id="KW-0732">Signal</keyword>
<feature type="compositionally biased region" description="Basic and acidic residues" evidence="1">
    <location>
        <begin position="427"/>
        <end position="436"/>
    </location>
</feature>
<organism evidence="3 4">
    <name type="scientific">Aphis glycines</name>
    <name type="common">Soybean aphid</name>
    <dbReference type="NCBI Taxonomy" id="307491"/>
    <lineage>
        <taxon>Eukaryota</taxon>
        <taxon>Metazoa</taxon>
        <taxon>Ecdysozoa</taxon>
        <taxon>Arthropoda</taxon>
        <taxon>Hexapoda</taxon>
        <taxon>Insecta</taxon>
        <taxon>Pterygota</taxon>
        <taxon>Neoptera</taxon>
        <taxon>Paraneoptera</taxon>
        <taxon>Hemiptera</taxon>
        <taxon>Sternorrhyncha</taxon>
        <taxon>Aphidomorpha</taxon>
        <taxon>Aphidoidea</taxon>
        <taxon>Aphididae</taxon>
        <taxon>Aphidini</taxon>
        <taxon>Aphis</taxon>
        <taxon>Aphis</taxon>
    </lineage>
</organism>
<feature type="region of interest" description="Disordered" evidence="1">
    <location>
        <begin position="58"/>
        <end position="138"/>
    </location>
</feature>
<dbReference type="AlphaFoldDB" id="A0A6G0U3D4"/>
<accession>A0A6G0U3D4</accession>
<feature type="region of interest" description="Disordered" evidence="1">
    <location>
        <begin position="150"/>
        <end position="211"/>
    </location>
</feature>
<feature type="signal peptide" evidence="2">
    <location>
        <begin position="1"/>
        <end position="21"/>
    </location>
</feature>
<feature type="compositionally biased region" description="Polar residues" evidence="1">
    <location>
        <begin position="461"/>
        <end position="471"/>
    </location>
</feature>
<keyword evidence="4" id="KW-1185">Reference proteome</keyword>
<feature type="region of interest" description="Disordered" evidence="1">
    <location>
        <begin position="291"/>
        <end position="310"/>
    </location>
</feature>
<feature type="compositionally biased region" description="Low complexity" evidence="1">
    <location>
        <begin position="108"/>
        <end position="134"/>
    </location>
</feature>
<reference evidence="3 4" key="1">
    <citation type="submission" date="2019-08" db="EMBL/GenBank/DDBJ databases">
        <title>The genome of the soybean aphid Biotype 1, its phylome, world population structure and adaptation to the North American continent.</title>
        <authorList>
            <person name="Giordano R."/>
            <person name="Donthu R.K."/>
            <person name="Hernandez A.G."/>
            <person name="Wright C.L."/>
            <person name="Zimin A.V."/>
        </authorList>
    </citation>
    <scope>NUCLEOTIDE SEQUENCE [LARGE SCALE GENOMIC DNA]</scope>
    <source>
        <tissue evidence="3">Whole aphids</tissue>
    </source>
</reference>
<feature type="compositionally biased region" description="Polar residues" evidence="1">
    <location>
        <begin position="437"/>
        <end position="449"/>
    </location>
</feature>
<proteinExistence type="predicted"/>
<feature type="region of interest" description="Disordered" evidence="1">
    <location>
        <begin position="411"/>
        <end position="501"/>
    </location>
</feature>
<feature type="chain" id="PRO_5026308418" evidence="2">
    <location>
        <begin position="22"/>
        <end position="501"/>
    </location>
</feature>
<dbReference type="OrthoDB" id="6609854at2759"/>
<dbReference type="EMBL" id="VYZN01000008">
    <property type="protein sequence ID" value="KAE9543467.1"/>
    <property type="molecule type" value="Genomic_DNA"/>
</dbReference>
<sequence length="501" mass="55064">MSKLLFSNVIFISLLVQRLHNKEMPIGEIKCRPEIYERTVKVTKKLCLGLVQIVTDSSSNTAERNHEDSGRPPASRERLSGDRRARCSAGSDNCNGGGRNNPCSRNPSQQSGRSANNNSSNNNNTNNQPNWGNRNDARLPPLRLAFRDSSLARPAQQQQQQQQQARPSRIPVPCPCQPEQPRRQDRPVDLYAGSRLPVPNRPGRAPTRIPRRGACDAQPAAARSCAQAAARQPTGGALTTFSRTVATVRPGRRADRPACGDQNSRRCTYDVQPEQQRRRDTYDVPQPCAALQGGRRGSSNVQPAGCGGSPNNLTGTFTLTGTIRLDGFPGLSPPRQQASSPRGRSSSCGRLNNNNNNNDTDGAINDFLDNQDNCDMVAPRSMAVPGQPYVRIDENAGTATPERWRQMMDNRSSIGSQPMGIMSPAYDEYRGSRDTSADSSRLTRWSSSDRQSRPFGLDDSFNMNGNSSSTPCDRPSRPKSAAPDCAPRNRCRRDTFDRNTR</sequence>
<feature type="compositionally biased region" description="Basic and acidic residues" evidence="1">
    <location>
        <begin position="492"/>
        <end position="501"/>
    </location>
</feature>
<evidence type="ECO:0000256" key="2">
    <source>
        <dbReference type="SAM" id="SignalP"/>
    </source>
</evidence>
<evidence type="ECO:0000313" key="3">
    <source>
        <dbReference type="EMBL" id="KAE9543467.1"/>
    </source>
</evidence>
<feature type="region of interest" description="Disordered" evidence="1">
    <location>
        <begin position="325"/>
        <end position="364"/>
    </location>
</feature>
<feature type="compositionally biased region" description="Basic and acidic residues" evidence="1">
    <location>
        <begin position="252"/>
        <end position="268"/>
    </location>
</feature>
<feature type="region of interest" description="Disordered" evidence="1">
    <location>
        <begin position="250"/>
        <end position="282"/>
    </location>
</feature>
<name>A0A6G0U3D4_APHGL</name>
<comment type="caution">
    <text evidence="3">The sequence shown here is derived from an EMBL/GenBank/DDBJ whole genome shotgun (WGS) entry which is preliminary data.</text>
</comment>
<evidence type="ECO:0000256" key="1">
    <source>
        <dbReference type="SAM" id="MobiDB-lite"/>
    </source>
</evidence>